<accession>A0A7Y9S951</accession>
<evidence type="ECO:0000313" key="3">
    <source>
        <dbReference type="Proteomes" id="UP000521748"/>
    </source>
</evidence>
<proteinExistence type="predicted"/>
<feature type="transmembrane region" description="Helical" evidence="1">
    <location>
        <begin position="12"/>
        <end position="31"/>
    </location>
</feature>
<evidence type="ECO:0000313" key="2">
    <source>
        <dbReference type="EMBL" id="NYE96651.1"/>
    </source>
</evidence>
<dbReference type="AlphaFoldDB" id="A0A7Y9S951"/>
<gene>
    <name evidence="2" type="ORF">FHU41_002901</name>
</gene>
<keyword evidence="3" id="KW-1185">Reference proteome</keyword>
<dbReference type="EMBL" id="JACBYQ010000002">
    <property type="protein sequence ID" value="NYE96651.1"/>
    <property type="molecule type" value="Genomic_DNA"/>
</dbReference>
<dbReference type="Proteomes" id="UP000521748">
    <property type="component" value="Unassembled WGS sequence"/>
</dbReference>
<keyword evidence="1" id="KW-1133">Transmembrane helix</keyword>
<dbReference type="RefSeq" id="WP_179390278.1">
    <property type="nucleotide sequence ID" value="NZ_JACBYQ010000002.1"/>
</dbReference>
<keyword evidence="1" id="KW-0472">Membrane</keyword>
<reference evidence="2 3" key="1">
    <citation type="submission" date="2020-07" db="EMBL/GenBank/DDBJ databases">
        <title>Sequencing the genomes of 1000 actinobacteria strains.</title>
        <authorList>
            <person name="Klenk H.-P."/>
        </authorList>
    </citation>
    <scope>NUCLEOTIDE SEQUENCE [LARGE SCALE GENOMIC DNA]</scope>
    <source>
        <strain evidence="2 3">DSM 102047</strain>
    </source>
</reference>
<sequence>MYGSGPSTHGGGGLITGVAGGGVAGVGSLAYTGFSSFTVALIAAVLVVCGILLFRLAVVRKPVAERDGAAEVSRQT</sequence>
<protein>
    <submittedName>
        <fullName evidence="2">Uncharacterized membrane protein YgaE (UPF0421/DUF939 family)</fullName>
    </submittedName>
</protein>
<organism evidence="2 3">
    <name type="scientific">Psychromicrobium silvestre</name>
    <dbReference type="NCBI Taxonomy" id="1645614"/>
    <lineage>
        <taxon>Bacteria</taxon>
        <taxon>Bacillati</taxon>
        <taxon>Actinomycetota</taxon>
        <taxon>Actinomycetes</taxon>
        <taxon>Micrococcales</taxon>
        <taxon>Micrococcaceae</taxon>
        <taxon>Psychromicrobium</taxon>
    </lineage>
</organism>
<comment type="caution">
    <text evidence="2">The sequence shown here is derived from an EMBL/GenBank/DDBJ whole genome shotgun (WGS) entry which is preliminary data.</text>
</comment>
<name>A0A7Y9S951_9MICC</name>
<keyword evidence="1" id="KW-0812">Transmembrane</keyword>
<feature type="transmembrane region" description="Helical" evidence="1">
    <location>
        <begin position="37"/>
        <end position="58"/>
    </location>
</feature>
<evidence type="ECO:0000256" key="1">
    <source>
        <dbReference type="SAM" id="Phobius"/>
    </source>
</evidence>